<organism evidence="2 3">
    <name type="scientific">Drosophila lebanonensis</name>
    <name type="common">Fruit fly</name>
    <name type="synonym">Scaptodrosophila lebanonensis</name>
    <dbReference type="NCBI Taxonomy" id="7225"/>
    <lineage>
        <taxon>Eukaryota</taxon>
        <taxon>Metazoa</taxon>
        <taxon>Ecdysozoa</taxon>
        <taxon>Arthropoda</taxon>
        <taxon>Hexapoda</taxon>
        <taxon>Insecta</taxon>
        <taxon>Pterygota</taxon>
        <taxon>Neoptera</taxon>
        <taxon>Endopterygota</taxon>
        <taxon>Diptera</taxon>
        <taxon>Brachycera</taxon>
        <taxon>Muscomorpha</taxon>
        <taxon>Ephydroidea</taxon>
        <taxon>Drosophilidae</taxon>
        <taxon>Scaptodrosophila</taxon>
    </lineage>
</organism>
<reference evidence="3" key="1">
    <citation type="submission" date="2025-08" db="UniProtKB">
        <authorList>
            <consortium name="RefSeq"/>
        </authorList>
    </citation>
    <scope>IDENTIFICATION</scope>
    <source>
        <strain evidence="3">11010-0011.00</strain>
        <tissue evidence="3">Whole body</tissue>
    </source>
</reference>
<keyword evidence="1" id="KW-0732">Signal</keyword>
<dbReference type="AlphaFoldDB" id="A0A6J2UJD8"/>
<dbReference type="OrthoDB" id="7882950at2759"/>
<sequence>MNRGKFAVFFVAACVICLSTVIDALPLPPAVKSSKRATVDWFNISRSSEKPLQQSGNAAQISRTFNATTTKPAYIWRKMRLTGAAAEIVTARANAPSNNTTTKRSAKNVMMIAHPRAVRTDIQSTSTPEETEMTIAIPKFTMDSLGNWLYNPWAATFGNIFKDTRFLLSKRFTVPRLRIHSNIVTNYYPPSRKLSTVCMTKSTAYTVGKVEAWLGRHVYNKTHSQRPIYLELRREMYELGRSEECHTAEFNTWKSYIECAVLRNQRMESRVPHYPFHQIIEDHREYRRLNIHE</sequence>
<evidence type="ECO:0000256" key="1">
    <source>
        <dbReference type="SAM" id="SignalP"/>
    </source>
</evidence>
<accession>A0A6J2UJD8</accession>
<proteinExistence type="predicted"/>
<dbReference type="RefSeq" id="XP_030387618.1">
    <property type="nucleotide sequence ID" value="XM_030531758.1"/>
</dbReference>
<dbReference type="Proteomes" id="UP000504634">
    <property type="component" value="Unplaced"/>
</dbReference>
<feature type="chain" id="PRO_5026752173" evidence="1">
    <location>
        <begin position="25"/>
        <end position="293"/>
    </location>
</feature>
<evidence type="ECO:0000313" key="2">
    <source>
        <dbReference type="Proteomes" id="UP000504634"/>
    </source>
</evidence>
<feature type="signal peptide" evidence="1">
    <location>
        <begin position="1"/>
        <end position="24"/>
    </location>
</feature>
<evidence type="ECO:0000313" key="3">
    <source>
        <dbReference type="RefSeq" id="XP_030387618.1"/>
    </source>
</evidence>
<protein>
    <submittedName>
        <fullName evidence="3">Uncharacterized protein LOC115634173 isoform X1</fullName>
    </submittedName>
</protein>
<name>A0A6J2UJD8_DROLE</name>
<gene>
    <name evidence="3" type="primary">LOC115634173</name>
</gene>
<keyword evidence="2" id="KW-1185">Reference proteome</keyword>
<dbReference type="GeneID" id="115634173"/>